<proteinExistence type="predicted"/>
<keyword evidence="2 4" id="KW-0238">DNA-binding</keyword>
<keyword evidence="1" id="KW-0805">Transcription regulation</keyword>
<dbReference type="GO" id="GO:0046677">
    <property type="term" value="P:response to antibiotic"/>
    <property type="evidence" value="ECO:0007669"/>
    <property type="project" value="InterPro"/>
</dbReference>
<dbReference type="SUPFAM" id="SSF48498">
    <property type="entry name" value="Tetracyclin repressor-like, C-terminal domain"/>
    <property type="match status" value="1"/>
</dbReference>
<sequence>MDRPRATPATPKRAAAAPGAPRVTRDAVLDTAMRMVMESGAQGLSMRKLAAELGVAVTSIYWHVGNREALVDELVERVLSDMGAIRVTGDTPVARIVSIAHANRRMILDRPHLIGLVRERGLEASMMLPARRALVREFAAAGVHGAQAAAAVQSVQFQLAGFVMLERALTGPAQEPAEVHAWLEEVGAGDPELAEALAAPPDAEKLFGMAVTAMVESLIRDS</sequence>
<evidence type="ECO:0000313" key="7">
    <source>
        <dbReference type="EMBL" id="MCF2533024.1"/>
    </source>
</evidence>
<evidence type="ECO:0000256" key="3">
    <source>
        <dbReference type="ARBA" id="ARBA00023163"/>
    </source>
</evidence>
<feature type="domain" description="HTH tetR-type" evidence="6">
    <location>
        <begin position="22"/>
        <end position="82"/>
    </location>
</feature>
<dbReference type="Gene3D" id="1.10.357.10">
    <property type="entry name" value="Tetracycline Repressor, domain 2"/>
    <property type="match status" value="1"/>
</dbReference>
<dbReference type="InterPro" id="IPR003012">
    <property type="entry name" value="Tet_transcr_reg_TetR"/>
</dbReference>
<reference evidence="7" key="1">
    <citation type="submission" date="2022-01" db="EMBL/GenBank/DDBJ databases">
        <title>Genome-Based Taxonomic Classification of the Phylum Actinobacteria.</title>
        <authorList>
            <person name="Gao Y."/>
        </authorList>
    </citation>
    <scope>NUCLEOTIDE SEQUENCE</scope>
    <source>
        <strain evidence="7">KLBMP 8922</strain>
    </source>
</reference>
<dbReference type="PROSITE" id="PS50977">
    <property type="entry name" value="HTH_TETR_2"/>
    <property type="match status" value="1"/>
</dbReference>
<dbReference type="Proteomes" id="UP001165378">
    <property type="component" value="Unassembled WGS sequence"/>
</dbReference>
<dbReference type="AlphaFoldDB" id="A0AA41U8L6"/>
<dbReference type="GO" id="GO:0045892">
    <property type="term" value="P:negative regulation of DNA-templated transcription"/>
    <property type="evidence" value="ECO:0007669"/>
    <property type="project" value="InterPro"/>
</dbReference>
<protein>
    <submittedName>
        <fullName evidence="7">TetR family transcriptional regulator</fullName>
    </submittedName>
</protein>
<keyword evidence="8" id="KW-1185">Reference proteome</keyword>
<dbReference type="PRINTS" id="PR00455">
    <property type="entry name" value="HTHTETR"/>
</dbReference>
<name>A0AA41U8L6_9ACTN</name>
<feature type="DNA-binding region" description="H-T-H motif" evidence="4">
    <location>
        <begin position="45"/>
        <end position="64"/>
    </location>
</feature>
<dbReference type="InterPro" id="IPR036271">
    <property type="entry name" value="Tet_transcr_reg_TetR-rel_C_sf"/>
</dbReference>
<evidence type="ECO:0000256" key="4">
    <source>
        <dbReference type="PROSITE-ProRule" id="PRU00335"/>
    </source>
</evidence>
<dbReference type="Pfam" id="PF00440">
    <property type="entry name" value="TetR_N"/>
    <property type="match status" value="1"/>
</dbReference>
<dbReference type="EMBL" id="JAKFHA010000042">
    <property type="protein sequence ID" value="MCF2533024.1"/>
    <property type="molecule type" value="Genomic_DNA"/>
</dbReference>
<evidence type="ECO:0000256" key="5">
    <source>
        <dbReference type="SAM" id="MobiDB-lite"/>
    </source>
</evidence>
<keyword evidence="3" id="KW-0804">Transcription</keyword>
<dbReference type="PANTHER" id="PTHR30055:SF151">
    <property type="entry name" value="TRANSCRIPTIONAL REGULATORY PROTEIN"/>
    <property type="match status" value="1"/>
</dbReference>
<dbReference type="InterPro" id="IPR050109">
    <property type="entry name" value="HTH-type_TetR-like_transc_reg"/>
</dbReference>
<comment type="caution">
    <text evidence="7">The sequence shown here is derived from an EMBL/GenBank/DDBJ whole genome shotgun (WGS) entry which is preliminary data.</text>
</comment>
<dbReference type="GO" id="GO:0000976">
    <property type="term" value="F:transcription cis-regulatory region binding"/>
    <property type="evidence" value="ECO:0007669"/>
    <property type="project" value="TreeGrafter"/>
</dbReference>
<dbReference type="PRINTS" id="PR00400">
    <property type="entry name" value="TETREPRESSOR"/>
</dbReference>
<evidence type="ECO:0000256" key="1">
    <source>
        <dbReference type="ARBA" id="ARBA00023015"/>
    </source>
</evidence>
<feature type="region of interest" description="Disordered" evidence="5">
    <location>
        <begin position="1"/>
        <end position="21"/>
    </location>
</feature>
<evidence type="ECO:0000259" key="6">
    <source>
        <dbReference type="PROSITE" id="PS50977"/>
    </source>
</evidence>
<organism evidence="7 8">
    <name type="scientific">Yinghuangia soli</name>
    <dbReference type="NCBI Taxonomy" id="2908204"/>
    <lineage>
        <taxon>Bacteria</taxon>
        <taxon>Bacillati</taxon>
        <taxon>Actinomycetota</taxon>
        <taxon>Actinomycetes</taxon>
        <taxon>Kitasatosporales</taxon>
        <taxon>Streptomycetaceae</taxon>
        <taxon>Yinghuangia</taxon>
    </lineage>
</organism>
<dbReference type="RefSeq" id="WP_235057796.1">
    <property type="nucleotide sequence ID" value="NZ_JAKFHA010000042.1"/>
</dbReference>
<evidence type="ECO:0000256" key="2">
    <source>
        <dbReference type="ARBA" id="ARBA00023125"/>
    </source>
</evidence>
<dbReference type="InterPro" id="IPR009057">
    <property type="entry name" value="Homeodomain-like_sf"/>
</dbReference>
<dbReference type="GO" id="GO:0003700">
    <property type="term" value="F:DNA-binding transcription factor activity"/>
    <property type="evidence" value="ECO:0007669"/>
    <property type="project" value="TreeGrafter"/>
</dbReference>
<evidence type="ECO:0000313" key="8">
    <source>
        <dbReference type="Proteomes" id="UP001165378"/>
    </source>
</evidence>
<accession>A0AA41U8L6</accession>
<dbReference type="PANTHER" id="PTHR30055">
    <property type="entry name" value="HTH-TYPE TRANSCRIPTIONAL REGULATOR RUTR"/>
    <property type="match status" value="1"/>
</dbReference>
<dbReference type="SUPFAM" id="SSF46689">
    <property type="entry name" value="Homeodomain-like"/>
    <property type="match status" value="1"/>
</dbReference>
<gene>
    <name evidence="7" type="ORF">LZ495_38230</name>
</gene>
<dbReference type="InterPro" id="IPR001647">
    <property type="entry name" value="HTH_TetR"/>
</dbReference>